<sequence>MSLFPVFVVFGLSFPPIFCELLVSLVLFWLLRRVLVPTGFYEYVWHPALFNTALYCCLFYLVSRLFV</sequence>
<evidence type="ECO:0000256" key="1">
    <source>
        <dbReference type="ARBA" id="ARBA00022475"/>
    </source>
</evidence>
<comment type="caution">
    <text evidence="6">The sequence shown here is derived from an EMBL/GenBank/DDBJ whole genome shotgun (WGS) entry which is preliminary data.</text>
</comment>
<evidence type="ECO:0000313" key="7">
    <source>
        <dbReference type="Proteomes" id="UP000240212"/>
    </source>
</evidence>
<proteinExistence type="inferred from homology"/>
<organism evidence="6 7">
    <name type="scientific">Siccibacter turicensis</name>
    <dbReference type="NCBI Taxonomy" id="357233"/>
    <lineage>
        <taxon>Bacteria</taxon>
        <taxon>Pseudomonadati</taxon>
        <taxon>Pseudomonadota</taxon>
        <taxon>Gammaproteobacteria</taxon>
        <taxon>Enterobacterales</taxon>
        <taxon>Enterobacteriaceae</taxon>
        <taxon>Siccibacter</taxon>
    </lineage>
</organism>
<keyword evidence="7" id="KW-1185">Reference proteome</keyword>
<dbReference type="STRING" id="1388748.GCA_000463155_00804"/>
<feature type="transmembrane region" description="Helical" evidence="5">
    <location>
        <begin position="43"/>
        <end position="62"/>
    </location>
</feature>
<keyword evidence="2 5" id="KW-0812">Transmembrane</keyword>
<evidence type="ECO:0000256" key="3">
    <source>
        <dbReference type="ARBA" id="ARBA00022989"/>
    </source>
</evidence>
<gene>
    <name evidence="5" type="primary">aaeX</name>
    <name evidence="6" type="ORF">C7G83_17785</name>
</gene>
<comment type="subcellular location">
    <subcellularLocation>
        <location evidence="5">Cell membrane</location>
        <topology evidence="5">Multi-pass membrane protein</topology>
    </subcellularLocation>
</comment>
<dbReference type="Proteomes" id="UP000240212">
    <property type="component" value="Unassembled WGS sequence"/>
</dbReference>
<evidence type="ECO:0000256" key="2">
    <source>
        <dbReference type="ARBA" id="ARBA00022692"/>
    </source>
</evidence>
<reference evidence="6 7" key="1">
    <citation type="submission" date="2018-03" db="EMBL/GenBank/DDBJ databases">
        <title>Draft genome sequence of the first documented clinical Siccibacter turicensis isolate in Austria.</title>
        <authorList>
            <person name="Lepuschitz S."/>
            <person name="Pekard-Amenitsch S."/>
            <person name="Haunold R."/>
            <person name="Schill S."/>
            <person name="Mach R."/>
            <person name="Allerberger F."/>
            <person name="Ruppitsch W."/>
            <person name="Forsythe S.J."/>
        </authorList>
    </citation>
    <scope>NUCLEOTIDE SEQUENCE [LARGE SCALE GENOMIC DNA]</scope>
    <source>
        <strain evidence="6 7">6100069499-17</strain>
    </source>
</reference>
<accession>A0A2P8VFV8</accession>
<dbReference type="EMBL" id="PYEP01000008">
    <property type="protein sequence ID" value="PSN06382.1"/>
    <property type="molecule type" value="Genomic_DNA"/>
</dbReference>
<name>A0A2P8VFV8_9ENTR</name>
<keyword evidence="1 5" id="KW-1003">Cell membrane</keyword>
<dbReference type="OrthoDB" id="6080293at2"/>
<keyword evidence="3 5" id="KW-1133">Transmembrane helix</keyword>
<dbReference type="AlphaFoldDB" id="A0A2P8VFV8"/>
<dbReference type="HAMAP" id="MF_01546">
    <property type="entry name" value="AaeX"/>
    <property type="match status" value="1"/>
</dbReference>
<dbReference type="NCBIfam" id="NF008615">
    <property type="entry name" value="PRK11594.1"/>
    <property type="match status" value="1"/>
</dbReference>
<protein>
    <recommendedName>
        <fullName evidence="5">Protein AaeX</fullName>
    </recommendedName>
</protein>
<evidence type="ECO:0000313" key="6">
    <source>
        <dbReference type="EMBL" id="PSN06382.1"/>
    </source>
</evidence>
<dbReference type="Pfam" id="PF07869">
    <property type="entry name" value="DUF1656"/>
    <property type="match status" value="1"/>
</dbReference>
<evidence type="ECO:0000256" key="4">
    <source>
        <dbReference type="ARBA" id="ARBA00023136"/>
    </source>
</evidence>
<comment type="similarity">
    <text evidence="5">Belongs to the AaeX family.</text>
</comment>
<dbReference type="RefSeq" id="WP_024550148.1">
    <property type="nucleotide sequence ID" value="NZ_CP188034.1"/>
</dbReference>
<keyword evidence="4 5" id="KW-0472">Membrane</keyword>
<dbReference type="GO" id="GO:0005886">
    <property type="term" value="C:plasma membrane"/>
    <property type="evidence" value="ECO:0007669"/>
    <property type="project" value="UniProtKB-SubCell"/>
</dbReference>
<dbReference type="InterPro" id="IPR012451">
    <property type="entry name" value="DUF1656"/>
</dbReference>
<feature type="transmembrane region" description="Helical" evidence="5">
    <location>
        <begin position="6"/>
        <end position="31"/>
    </location>
</feature>
<evidence type="ECO:0000256" key="5">
    <source>
        <dbReference type="HAMAP-Rule" id="MF_01546"/>
    </source>
</evidence>